<sequence length="405" mass="43674">MKRSVTDRSWRLPLQLRRQAMHRRTYSDSSEASHCSRASSSSEDQFAFSPATEDPPSRSVTSNYTASLDLTTDINSAAQVSGDVAGSSVDTPQGSSSSKSRPIAIEIPSFRRHDTVTGVDASLPPAPLSGRGDIPGGYFPLHEDPQSRIKIPHPFHNDADMARQYSWQRAAESTHRAASPLSMGMGTSVRNETDHFPFSERVTATTLSAHTPATSYIPLGHHDGIALPLGKYYPTNWERRHGKSPQQQQRPTTAAKSVSSAGHESQGQKLRREQGHARSGSEVKRRIQQYQRDMVAQASMAARSVVANSTALPAALGGPEGFFGAHQLGANLLRTKPKSPRLAPLGSPGPVTPMSLEGEDSGYLTLGRPMTGADAERQAAELEKAMHADEARRNNSHSSLGALSV</sequence>
<feature type="compositionally biased region" description="Polar residues" evidence="1">
    <location>
        <begin position="244"/>
        <end position="268"/>
    </location>
</feature>
<dbReference type="EMBL" id="JAULSY010000103">
    <property type="protein sequence ID" value="KAK0665738.1"/>
    <property type="molecule type" value="Genomic_DNA"/>
</dbReference>
<feature type="compositionally biased region" description="Polar residues" evidence="1">
    <location>
        <begin position="396"/>
        <end position="405"/>
    </location>
</feature>
<dbReference type="AlphaFoldDB" id="A0AA39Z7P6"/>
<name>A0AA39Z7P6_9PEZI</name>
<keyword evidence="3" id="KW-1185">Reference proteome</keyword>
<dbReference type="Proteomes" id="UP001174997">
    <property type="component" value="Unassembled WGS sequence"/>
</dbReference>
<feature type="compositionally biased region" description="Polar residues" evidence="1">
    <location>
        <begin position="88"/>
        <end position="100"/>
    </location>
</feature>
<feature type="region of interest" description="Disordered" evidence="1">
    <location>
        <begin position="236"/>
        <end position="285"/>
    </location>
</feature>
<feature type="compositionally biased region" description="Low complexity" evidence="1">
    <location>
        <begin position="27"/>
        <end position="44"/>
    </location>
</feature>
<gene>
    <name evidence="2" type="ORF">QBC41DRAFT_232100</name>
</gene>
<feature type="region of interest" description="Disordered" evidence="1">
    <location>
        <begin position="83"/>
        <end position="103"/>
    </location>
</feature>
<reference evidence="2" key="1">
    <citation type="submission" date="2023-06" db="EMBL/GenBank/DDBJ databases">
        <title>Genome-scale phylogeny and comparative genomics of the fungal order Sordariales.</title>
        <authorList>
            <consortium name="Lawrence Berkeley National Laboratory"/>
            <person name="Hensen N."/>
            <person name="Bonometti L."/>
            <person name="Westerberg I."/>
            <person name="Brannstrom I.O."/>
            <person name="Guillou S."/>
            <person name="Cros-Aarteil S."/>
            <person name="Calhoun S."/>
            <person name="Haridas S."/>
            <person name="Kuo A."/>
            <person name="Mondo S."/>
            <person name="Pangilinan J."/>
            <person name="Riley R."/>
            <person name="Labutti K."/>
            <person name="Andreopoulos B."/>
            <person name="Lipzen A."/>
            <person name="Chen C."/>
            <person name="Yanf M."/>
            <person name="Daum C."/>
            <person name="Ng V."/>
            <person name="Clum A."/>
            <person name="Steindorff A."/>
            <person name="Ohm R."/>
            <person name="Martin F."/>
            <person name="Silar P."/>
            <person name="Natvig D."/>
            <person name="Lalanne C."/>
            <person name="Gautier V."/>
            <person name="Ament-Velasquez S.L."/>
            <person name="Kruys A."/>
            <person name="Hutchinson M.I."/>
            <person name="Powell A.J."/>
            <person name="Barry K."/>
            <person name="Miller A.N."/>
            <person name="Grigoriev I.V."/>
            <person name="Debuchy R."/>
            <person name="Gladieux P."/>
            <person name="Thoren M.H."/>
            <person name="Johannesson H."/>
        </authorList>
    </citation>
    <scope>NUCLEOTIDE SEQUENCE</scope>
    <source>
        <strain evidence="2">CBS 307.81</strain>
    </source>
</reference>
<comment type="caution">
    <text evidence="2">The sequence shown here is derived from an EMBL/GenBank/DDBJ whole genome shotgun (WGS) entry which is preliminary data.</text>
</comment>
<feature type="region of interest" description="Disordered" evidence="1">
    <location>
        <begin position="366"/>
        <end position="405"/>
    </location>
</feature>
<evidence type="ECO:0000313" key="2">
    <source>
        <dbReference type="EMBL" id="KAK0665738.1"/>
    </source>
</evidence>
<feature type="region of interest" description="Disordered" evidence="1">
    <location>
        <begin position="20"/>
        <end position="63"/>
    </location>
</feature>
<organism evidence="2 3">
    <name type="scientific">Cercophora samala</name>
    <dbReference type="NCBI Taxonomy" id="330535"/>
    <lineage>
        <taxon>Eukaryota</taxon>
        <taxon>Fungi</taxon>
        <taxon>Dikarya</taxon>
        <taxon>Ascomycota</taxon>
        <taxon>Pezizomycotina</taxon>
        <taxon>Sordariomycetes</taxon>
        <taxon>Sordariomycetidae</taxon>
        <taxon>Sordariales</taxon>
        <taxon>Lasiosphaeriaceae</taxon>
        <taxon>Cercophora</taxon>
    </lineage>
</organism>
<feature type="compositionally biased region" description="Basic and acidic residues" evidence="1">
    <location>
        <begin position="374"/>
        <end position="393"/>
    </location>
</feature>
<proteinExistence type="predicted"/>
<accession>A0AA39Z7P6</accession>
<protein>
    <submittedName>
        <fullName evidence="2">Uncharacterized protein</fullName>
    </submittedName>
</protein>
<feature type="compositionally biased region" description="Basic and acidic residues" evidence="1">
    <location>
        <begin position="270"/>
        <end position="285"/>
    </location>
</feature>
<evidence type="ECO:0000313" key="3">
    <source>
        <dbReference type="Proteomes" id="UP001174997"/>
    </source>
</evidence>
<evidence type="ECO:0000256" key="1">
    <source>
        <dbReference type="SAM" id="MobiDB-lite"/>
    </source>
</evidence>